<gene>
    <name evidence="1" type="ORF">L861_05385</name>
</gene>
<reference evidence="1 2" key="1">
    <citation type="journal article" date="2013" name="Genome Announc.">
        <title>Draft genome sequence of the moderately halophilic gammaproteobacterium Halomonas anticariensis FP35.</title>
        <authorList>
            <person name="Tahrioui A."/>
            <person name="Quesada E."/>
            <person name="Llamas I."/>
        </authorList>
    </citation>
    <scope>NUCLEOTIDE SEQUENCE [LARGE SCALE GENOMIC DNA]</scope>
    <source>
        <strain evidence="2">DSM 16096 / CECT 5854 / LMG 22089 / FP35</strain>
    </source>
</reference>
<proteinExistence type="predicted"/>
<dbReference type="eggNOG" id="ENOG5033WAX">
    <property type="taxonomic scope" value="Bacteria"/>
</dbReference>
<accession>S2L1F1</accession>
<dbReference type="EMBL" id="ASTJ01000035">
    <property type="protein sequence ID" value="EPC01474.1"/>
    <property type="molecule type" value="Genomic_DNA"/>
</dbReference>
<dbReference type="AlphaFoldDB" id="S2L1F1"/>
<organism evidence="1 2">
    <name type="scientific">Litchfieldella anticariensis (strain DSM 16096 / CECT 5854 / CIP 108499 / LMG 22089 / FP35)</name>
    <name type="common">Halomonas anticariensis</name>
    <dbReference type="NCBI Taxonomy" id="1121939"/>
    <lineage>
        <taxon>Bacteria</taxon>
        <taxon>Pseudomonadati</taxon>
        <taxon>Pseudomonadota</taxon>
        <taxon>Gammaproteobacteria</taxon>
        <taxon>Oceanospirillales</taxon>
        <taxon>Halomonadaceae</taxon>
        <taxon>Litchfieldella</taxon>
    </lineage>
</organism>
<dbReference type="PATRIC" id="fig|1121939.11.peg.3128"/>
<protein>
    <recommendedName>
        <fullName evidence="3">DUF306 domain-containing protein</fullName>
    </recommendedName>
</protein>
<dbReference type="RefSeq" id="WP_016417646.1">
    <property type="nucleotide sequence ID" value="NZ_KE332392.1"/>
</dbReference>
<dbReference type="Proteomes" id="UP000014463">
    <property type="component" value="Unassembled WGS sequence"/>
</dbReference>
<comment type="caution">
    <text evidence="1">The sequence shown here is derived from an EMBL/GenBank/DDBJ whole genome shotgun (WGS) entry which is preliminary data.</text>
</comment>
<sequence>MSNDSADLLYGRWAAEPAWCESDGEGTPITLSKGRFEGRENVCEMETSPVGESEWTAELQCSGEGMASSERLRMHVEDDAMTLTYLDRDGAVVSLTRCP</sequence>
<dbReference type="STRING" id="1121939.L861_05385"/>
<name>S2L1F1_LITA3</name>
<evidence type="ECO:0008006" key="3">
    <source>
        <dbReference type="Google" id="ProtNLM"/>
    </source>
</evidence>
<evidence type="ECO:0000313" key="2">
    <source>
        <dbReference type="Proteomes" id="UP000014463"/>
    </source>
</evidence>
<dbReference type="OrthoDB" id="6164713at2"/>
<keyword evidence="2" id="KW-1185">Reference proteome</keyword>
<evidence type="ECO:0000313" key="1">
    <source>
        <dbReference type="EMBL" id="EPC01474.1"/>
    </source>
</evidence>